<evidence type="ECO:0000313" key="3">
    <source>
        <dbReference type="Proteomes" id="UP000252255"/>
    </source>
</evidence>
<evidence type="ECO:0000313" key="2">
    <source>
        <dbReference type="EMBL" id="RCK45655.1"/>
    </source>
</evidence>
<evidence type="ECO:0000256" key="1">
    <source>
        <dbReference type="SAM" id="Phobius"/>
    </source>
</evidence>
<feature type="transmembrane region" description="Helical" evidence="1">
    <location>
        <begin position="34"/>
        <end position="53"/>
    </location>
</feature>
<reference evidence="2 3" key="1">
    <citation type="submission" date="2014-07" db="EMBL/GenBank/DDBJ databases">
        <title>Draft genome sequence of Thalassospira profundimaris PR54-5.</title>
        <authorList>
            <person name="Lai Q."/>
            <person name="Shao Z."/>
        </authorList>
    </citation>
    <scope>NUCLEOTIDE SEQUENCE [LARGE SCALE GENOMIC DNA]</scope>
    <source>
        <strain evidence="2 3">PR54-5</strain>
    </source>
</reference>
<accession>A0A367WW17</accession>
<keyword evidence="1" id="KW-0472">Membrane</keyword>
<evidence type="ECO:0008006" key="4">
    <source>
        <dbReference type="Google" id="ProtNLM"/>
    </source>
</evidence>
<proteinExistence type="predicted"/>
<dbReference type="EMBL" id="JPWI01000006">
    <property type="protein sequence ID" value="RCK45655.1"/>
    <property type="molecule type" value="Genomic_DNA"/>
</dbReference>
<feature type="transmembrane region" description="Helical" evidence="1">
    <location>
        <begin position="98"/>
        <end position="120"/>
    </location>
</feature>
<protein>
    <recommendedName>
        <fullName evidence="4">DUF4405 domain-containing protein</fullName>
    </recommendedName>
</protein>
<keyword evidence="1" id="KW-0812">Transmembrane</keyword>
<organism evidence="2 3">
    <name type="scientific">Thalassospira profundimaris</name>
    <dbReference type="NCBI Taxonomy" id="502049"/>
    <lineage>
        <taxon>Bacteria</taxon>
        <taxon>Pseudomonadati</taxon>
        <taxon>Pseudomonadota</taxon>
        <taxon>Alphaproteobacteria</taxon>
        <taxon>Rhodospirillales</taxon>
        <taxon>Thalassospiraceae</taxon>
        <taxon>Thalassospira</taxon>
    </lineage>
</organism>
<name>A0A367WW17_9PROT</name>
<keyword evidence="1" id="KW-1133">Transmembrane helix</keyword>
<dbReference type="AlphaFoldDB" id="A0A367WW17"/>
<dbReference type="Proteomes" id="UP000252255">
    <property type="component" value="Unassembled WGS sequence"/>
</dbReference>
<sequence>MTTKNTTFPLSTVQYVPARAGVMSLIRANSRMQVLTYLFALLLGTGLYLEFFAGHNWNAGETVLLFHLFVGLIFTVLFLVWVASHIKQGLATSQRKIFTGLSWLLIAKYILIIATGWLMVVPPAIYLTGKIWFWQFETTYLLTFLHLWGAVTAMIGLVIHLGLRHWCNPTPHSNRGEK</sequence>
<dbReference type="RefSeq" id="WP_181850230.1">
    <property type="nucleotide sequence ID" value="NZ_JPWI01000006.1"/>
</dbReference>
<comment type="caution">
    <text evidence="2">The sequence shown here is derived from an EMBL/GenBank/DDBJ whole genome shotgun (WGS) entry which is preliminary data.</text>
</comment>
<feature type="transmembrane region" description="Helical" evidence="1">
    <location>
        <begin position="65"/>
        <end position="86"/>
    </location>
</feature>
<gene>
    <name evidence="2" type="ORF">TH30_10885</name>
</gene>
<feature type="transmembrane region" description="Helical" evidence="1">
    <location>
        <begin position="140"/>
        <end position="163"/>
    </location>
</feature>